<dbReference type="Gramene" id="CMH100CT">
    <property type="protein sequence ID" value="CMH100CT"/>
    <property type="gene ID" value="CMH100C"/>
</dbReference>
<dbReference type="EC" id="3.2.1.28" evidence="4"/>
<dbReference type="Gene3D" id="1.50.10.10">
    <property type="match status" value="1"/>
</dbReference>
<protein>
    <recommendedName>
        <fullName evidence="4">Trehalase</fullName>
        <ecNumber evidence="4">3.2.1.28</ecNumber>
    </recommendedName>
    <alternativeName>
        <fullName evidence="4">Alpha-trehalose glucohydrolase</fullName>
    </alternativeName>
</protein>
<dbReference type="STRING" id="280699.M1UQI8"/>
<dbReference type="HOGENOM" id="CLU_006451_4_0_1"/>
<dbReference type="eggNOG" id="KOG0602">
    <property type="taxonomic scope" value="Eukaryota"/>
</dbReference>
<dbReference type="Pfam" id="PF01204">
    <property type="entry name" value="Trehalase"/>
    <property type="match status" value="1"/>
</dbReference>
<evidence type="ECO:0000256" key="4">
    <source>
        <dbReference type="RuleBase" id="RU361180"/>
    </source>
</evidence>
<keyword evidence="6" id="KW-1185">Reference proteome</keyword>
<keyword evidence="2 4" id="KW-0378">Hydrolase</keyword>
<comment type="catalytic activity">
    <reaction evidence="4">
        <text>alpha,alpha-trehalose + H2O = alpha-D-glucose + beta-D-glucose</text>
        <dbReference type="Rhea" id="RHEA:32675"/>
        <dbReference type="ChEBI" id="CHEBI:15377"/>
        <dbReference type="ChEBI" id="CHEBI:15903"/>
        <dbReference type="ChEBI" id="CHEBI:16551"/>
        <dbReference type="ChEBI" id="CHEBI:17925"/>
        <dbReference type="EC" id="3.2.1.28"/>
    </reaction>
</comment>
<reference evidence="5 6" key="2">
    <citation type="journal article" date="2007" name="BMC Biol.">
        <title>A 100%-complete sequence reveals unusually simple genomic features in the hot-spring red alga Cyanidioschyzon merolae.</title>
        <authorList>
            <person name="Nozaki H."/>
            <person name="Takano H."/>
            <person name="Misumi O."/>
            <person name="Terasawa K."/>
            <person name="Matsuzaki M."/>
            <person name="Maruyama S."/>
            <person name="Nishida K."/>
            <person name="Yagisawa F."/>
            <person name="Yoshida Y."/>
            <person name="Fujiwara T."/>
            <person name="Takio S."/>
            <person name="Tamura K."/>
            <person name="Chung S.J."/>
            <person name="Nakamura S."/>
            <person name="Kuroiwa H."/>
            <person name="Tanaka K."/>
            <person name="Sato N."/>
            <person name="Kuroiwa T."/>
        </authorList>
    </citation>
    <scope>NUCLEOTIDE SEQUENCE [LARGE SCALE GENOMIC DNA]</scope>
    <source>
        <strain evidence="5 6">10D</strain>
    </source>
</reference>
<dbReference type="OMA" id="DAPFGWA"/>
<dbReference type="EMBL" id="AP006490">
    <property type="protein sequence ID" value="BAM79781.1"/>
    <property type="molecule type" value="Genomic_DNA"/>
</dbReference>
<dbReference type="GO" id="GO:0004555">
    <property type="term" value="F:alpha,alpha-trehalase activity"/>
    <property type="evidence" value="ECO:0007669"/>
    <property type="project" value="UniProtKB-EC"/>
</dbReference>
<dbReference type="InterPro" id="IPR008928">
    <property type="entry name" value="6-hairpin_glycosidase_sf"/>
</dbReference>
<keyword evidence="3 4" id="KW-0326">Glycosidase</keyword>
<proteinExistence type="inferred from homology"/>
<dbReference type="PRINTS" id="PR00744">
    <property type="entry name" value="GLHYDRLASE37"/>
</dbReference>
<dbReference type="InterPro" id="IPR018232">
    <property type="entry name" value="Glyco_hydro_37_CS"/>
</dbReference>
<dbReference type="InterPro" id="IPR001661">
    <property type="entry name" value="Glyco_hydro_37"/>
</dbReference>
<gene>
    <name evidence="5" type="ORF">CYME_CMH100C</name>
</gene>
<dbReference type="KEGG" id="cme:CYME_CMH100C"/>
<evidence type="ECO:0000313" key="6">
    <source>
        <dbReference type="Proteomes" id="UP000007014"/>
    </source>
</evidence>
<dbReference type="Proteomes" id="UP000007014">
    <property type="component" value="Chromosome 8"/>
</dbReference>
<organism evidence="5 6">
    <name type="scientific">Cyanidioschyzon merolae (strain NIES-3377 / 10D)</name>
    <name type="common">Unicellular red alga</name>
    <dbReference type="NCBI Taxonomy" id="280699"/>
    <lineage>
        <taxon>Eukaryota</taxon>
        <taxon>Rhodophyta</taxon>
        <taxon>Bangiophyceae</taxon>
        <taxon>Cyanidiales</taxon>
        <taxon>Cyanidiaceae</taxon>
        <taxon>Cyanidioschyzon</taxon>
    </lineage>
</organism>
<name>M1UQI8_CYAM1</name>
<comment type="similarity">
    <text evidence="1 4">Belongs to the glycosyl hydrolase 37 family.</text>
</comment>
<dbReference type="RefSeq" id="XP_005536067.1">
    <property type="nucleotide sequence ID" value="XM_005536010.1"/>
</dbReference>
<dbReference type="InterPro" id="IPR012341">
    <property type="entry name" value="6hp_glycosidase-like_sf"/>
</dbReference>
<dbReference type="OrthoDB" id="3542292at2759"/>
<dbReference type="PANTHER" id="PTHR23403:SF1">
    <property type="entry name" value="TREHALASE"/>
    <property type="match status" value="1"/>
</dbReference>
<dbReference type="PROSITE" id="PS00928">
    <property type="entry name" value="TREHALASE_2"/>
    <property type="match status" value="1"/>
</dbReference>
<evidence type="ECO:0000256" key="3">
    <source>
        <dbReference type="ARBA" id="ARBA00023295"/>
    </source>
</evidence>
<dbReference type="SUPFAM" id="SSF48208">
    <property type="entry name" value="Six-hairpin glycosidases"/>
    <property type="match status" value="1"/>
</dbReference>
<evidence type="ECO:0000256" key="2">
    <source>
        <dbReference type="ARBA" id="ARBA00022801"/>
    </source>
</evidence>
<sequence>MTLKVIEAYVHMAFRLGALAPAFPSSVVYCAANCAETSAGCEKSLLAVVQRLRIFADSKHFVDLPLLPGRIPERIIEYWDAEFGRRVVEEPLAGPGEATSGLREAEREPPVPTFRLARVEGPDTDFEEVRRFLLEHFDYAPGGDLLAWIPRDLPQLELDPEPGTTATGSPPLLHQIWRWMKAQDVDAGNWLMDMVARWRKLGRETSPMVFREPERFSLLPLKHPFIVAGGRFRECYYWDTYFIVRGLLVCGMWETARCCVENLLDLVEQFGFVPNGARIYYLNRTQPPLLSDMVRCIAEHAHAGWDVMTFLGRALPLLEREYNFMMEQRAVKMRAGGTLNRYHAPAAEGPRPESFYEDSKLASDCSMELLGDPRRSELFIALTAAAESGWDFSSRWLRDRRSMCSIRTQLIIPVCFNSFMLRMERNLAFLYQWYISGSRPETEKGSIFEQRLPGNEEVPNDPVTRDLLDRVQQRVSTMQKYLYVPSRDQWIDYDLEADTTTLQTVADWRQTVSSSNFFPLWSGILEHIESEQAASIARGVLQSFEESGLLQNGGVVATLVTDSGQQWDYPNAWPPVQLLLHEAFASLATQFSANEQISNRARELSLQIAIRFLRSVYQGWLRSGDLFEKYHAEKVGESGNGGEYVPQVGFGWTIGVSLALLSSVWQLDRSLLAQVWQRVSDEAT</sequence>
<dbReference type="AlphaFoldDB" id="M1UQI8"/>
<dbReference type="GO" id="GO:0005993">
    <property type="term" value="P:trehalose catabolic process"/>
    <property type="evidence" value="ECO:0007669"/>
    <property type="project" value="TreeGrafter"/>
</dbReference>
<dbReference type="GeneID" id="16993427"/>
<reference evidence="5 6" key="1">
    <citation type="journal article" date="2004" name="Nature">
        <title>Genome sequence of the ultrasmall unicellular red alga Cyanidioschyzon merolae 10D.</title>
        <authorList>
            <person name="Matsuzaki M."/>
            <person name="Misumi O."/>
            <person name="Shin-i T."/>
            <person name="Maruyama S."/>
            <person name="Takahara M."/>
            <person name="Miyagishima S."/>
            <person name="Mori T."/>
            <person name="Nishida K."/>
            <person name="Yagisawa F."/>
            <person name="Nishida K."/>
            <person name="Yoshida Y."/>
            <person name="Nishimura Y."/>
            <person name="Nakao S."/>
            <person name="Kobayashi T."/>
            <person name="Momoyama Y."/>
            <person name="Higashiyama T."/>
            <person name="Minoda A."/>
            <person name="Sano M."/>
            <person name="Nomoto H."/>
            <person name="Oishi K."/>
            <person name="Hayashi H."/>
            <person name="Ohta F."/>
            <person name="Nishizaka S."/>
            <person name="Haga S."/>
            <person name="Miura S."/>
            <person name="Morishita T."/>
            <person name="Kabeya Y."/>
            <person name="Terasawa K."/>
            <person name="Suzuki Y."/>
            <person name="Ishii Y."/>
            <person name="Asakawa S."/>
            <person name="Takano H."/>
            <person name="Ohta N."/>
            <person name="Kuroiwa H."/>
            <person name="Tanaka K."/>
            <person name="Shimizu N."/>
            <person name="Sugano S."/>
            <person name="Sato N."/>
            <person name="Nozaki H."/>
            <person name="Ogasawara N."/>
            <person name="Kohara Y."/>
            <person name="Kuroiwa T."/>
        </authorList>
    </citation>
    <scope>NUCLEOTIDE SEQUENCE [LARGE SCALE GENOMIC DNA]</scope>
    <source>
        <strain evidence="5 6">10D</strain>
    </source>
</reference>
<evidence type="ECO:0000313" key="5">
    <source>
        <dbReference type="EMBL" id="BAM79781.1"/>
    </source>
</evidence>
<accession>M1UQI8</accession>
<dbReference type="PANTHER" id="PTHR23403">
    <property type="entry name" value="TREHALASE"/>
    <property type="match status" value="1"/>
</dbReference>
<evidence type="ECO:0000256" key="1">
    <source>
        <dbReference type="ARBA" id="ARBA00005615"/>
    </source>
</evidence>